<feature type="region of interest" description="Disordered" evidence="1">
    <location>
        <begin position="1"/>
        <end position="55"/>
    </location>
</feature>
<protein>
    <submittedName>
        <fullName evidence="2">Uncharacterized protein</fullName>
    </submittedName>
</protein>
<feature type="compositionally biased region" description="Gly residues" evidence="1">
    <location>
        <begin position="45"/>
        <end position="55"/>
    </location>
</feature>
<proteinExistence type="predicted"/>
<gene>
    <name evidence="2" type="ORF">AVDCRST_MAG83-2859</name>
</gene>
<dbReference type="EMBL" id="CADCTE010000144">
    <property type="protein sequence ID" value="CAA9257862.1"/>
    <property type="molecule type" value="Genomic_DNA"/>
</dbReference>
<dbReference type="RefSeq" id="WP_294568616.1">
    <property type="nucleotide sequence ID" value="NZ_CADCTE010000144.1"/>
</dbReference>
<reference evidence="2" key="1">
    <citation type="submission" date="2020-02" db="EMBL/GenBank/DDBJ databases">
        <authorList>
            <person name="Meier V. D."/>
        </authorList>
    </citation>
    <scope>NUCLEOTIDE SEQUENCE</scope>
    <source>
        <strain evidence="2">AVDCRST_MAG83</strain>
    </source>
</reference>
<sequence>MTDSTNTTPEGDPDEEGAEKAGGTENLDAGGYGGPDPEVEIAPGFDGGKGPDGQE</sequence>
<dbReference type="AlphaFoldDB" id="A0A6J4IRE4"/>
<name>A0A6J4IRE4_9MICC</name>
<accession>A0A6J4IRE4</accession>
<evidence type="ECO:0000313" key="2">
    <source>
        <dbReference type="EMBL" id="CAA9257862.1"/>
    </source>
</evidence>
<organism evidence="2">
    <name type="scientific">uncultured Arthrobacter sp</name>
    <dbReference type="NCBI Taxonomy" id="114050"/>
    <lineage>
        <taxon>Bacteria</taxon>
        <taxon>Bacillati</taxon>
        <taxon>Actinomycetota</taxon>
        <taxon>Actinomycetes</taxon>
        <taxon>Micrococcales</taxon>
        <taxon>Micrococcaceae</taxon>
        <taxon>Arthrobacter</taxon>
        <taxon>environmental samples</taxon>
    </lineage>
</organism>
<evidence type="ECO:0000256" key="1">
    <source>
        <dbReference type="SAM" id="MobiDB-lite"/>
    </source>
</evidence>